<comment type="subcellular location">
    <subcellularLocation>
        <location evidence="1">Membrane</location>
    </subcellularLocation>
</comment>
<dbReference type="GO" id="GO:0004252">
    <property type="term" value="F:serine-type endopeptidase activity"/>
    <property type="evidence" value="ECO:0007669"/>
    <property type="project" value="InterPro"/>
</dbReference>
<name>A0A5B9DBB0_9ARCH</name>
<dbReference type="GO" id="GO:0006465">
    <property type="term" value="P:signal peptide processing"/>
    <property type="evidence" value="ECO:0007669"/>
    <property type="project" value="InterPro"/>
</dbReference>
<evidence type="ECO:0000256" key="6">
    <source>
        <dbReference type="SAM" id="Phobius"/>
    </source>
</evidence>
<evidence type="ECO:0000313" key="7">
    <source>
        <dbReference type="EMBL" id="QEE16529.1"/>
    </source>
</evidence>
<dbReference type="OrthoDB" id="4822at2157"/>
<dbReference type="EC" id="3.4.21.89" evidence="7"/>
<organism evidence="7 8">
    <name type="scientific">Promethearchaeum syntrophicum</name>
    <dbReference type="NCBI Taxonomy" id="2594042"/>
    <lineage>
        <taxon>Archaea</taxon>
        <taxon>Promethearchaeati</taxon>
        <taxon>Promethearchaeota</taxon>
        <taxon>Promethearchaeia</taxon>
        <taxon>Promethearchaeales</taxon>
        <taxon>Promethearchaeaceae</taxon>
        <taxon>Promethearchaeum</taxon>
    </lineage>
</organism>
<evidence type="ECO:0000256" key="5">
    <source>
        <dbReference type="SAM" id="MobiDB-lite"/>
    </source>
</evidence>
<gene>
    <name evidence="7" type="ORF">DSAG12_02359</name>
</gene>
<dbReference type="InterPro" id="IPR019533">
    <property type="entry name" value="Peptidase_S26"/>
</dbReference>
<feature type="transmembrane region" description="Helical" evidence="6">
    <location>
        <begin position="16"/>
        <end position="37"/>
    </location>
</feature>
<dbReference type="RefSeq" id="WP_162306692.1">
    <property type="nucleotide sequence ID" value="NZ_CP042905.2"/>
</dbReference>
<dbReference type="PANTHER" id="PTHR10806:SF6">
    <property type="entry name" value="SIGNAL PEPTIDASE COMPLEX CATALYTIC SUBUNIT SEC11"/>
    <property type="match status" value="1"/>
</dbReference>
<evidence type="ECO:0000256" key="3">
    <source>
        <dbReference type="ARBA" id="ARBA00022989"/>
    </source>
</evidence>
<dbReference type="PANTHER" id="PTHR10806">
    <property type="entry name" value="SIGNAL PEPTIDASE COMPLEX CATALYTIC SUBUNIT SEC11"/>
    <property type="match status" value="1"/>
</dbReference>
<accession>A0A5B9DBB0</accession>
<dbReference type="InterPro" id="IPR036286">
    <property type="entry name" value="LexA/Signal_pep-like_sf"/>
</dbReference>
<keyword evidence="2 6" id="KW-0812">Transmembrane</keyword>
<feature type="transmembrane region" description="Helical" evidence="6">
    <location>
        <begin position="167"/>
        <end position="186"/>
    </location>
</feature>
<dbReference type="SUPFAM" id="SSF51306">
    <property type="entry name" value="LexA/Signal peptidase"/>
    <property type="match status" value="1"/>
</dbReference>
<dbReference type="GO" id="GO:0016020">
    <property type="term" value="C:membrane"/>
    <property type="evidence" value="ECO:0007669"/>
    <property type="project" value="UniProtKB-SubCell"/>
</dbReference>
<proteinExistence type="predicted"/>
<keyword evidence="4 6" id="KW-0472">Membrane</keyword>
<keyword evidence="7" id="KW-0378">Hydrolase</keyword>
<dbReference type="PRINTS" id="PR00728">
    <property type="entry name" value="SIGNALPTASE"/>
</dbReference>
<reference evidence="7 8" key="1">
    <citation type="journal article" date="2020" name="Nature">
        <title>Isolation of an archaeon at the prokaryote-eukaryote interface.</title>
        <authorList>
            <person name="Imachi H."/>
            <person name="Nobu M.K."/>
            <person name="Nakahara N."/>
            <person name="Morono Y."/>
            <person name="Ogawara M."/>
            <person name="Takaki Y."/>
            <person name="Takano Y."/>
            <person name="Uematsu K."/>
            <person name="Ikuta T."/>
            <person name="Ito M."/>
            <person name="Matsui Y."/>
            <person name="Miyazaki M."/>
            <person name="Murata K."/>
            <person name="Saito Y."/>
            <person name="Sakai S."/>
            <person name="Song C."/>
            <person name="Tasumi E."/>
            <person name="Yamanaka Y."/>
            <person name="Yamaguchi T."/>
            <person name="Kamagata Y."/>
            <person name="Tamaki H."/>
            <person name="Takai K."/>
        </authorList>
    </citation>
    <scope>NUCLEOTIDE SEQUENCE [LARGE SCALE GENOMIC DNA]</scope>
    <source>
        <strain evidence="7 8">MK-D1</strain>
    </source>
</reference>
<dbReference type="Proteomes" id="UP000321408">
    <property type="component" value="Chromosome"/>
</dbReference>
<feature type="compositionally biased region" description="Basic and acidic residues" evidence="5">
    <location>
        <begin position="209"/>
        <end position="219"/>
    </location>
</feature>
<feature type="region of interest" description="Disordered" evidence="5">
    <location>
        <begin position="193"/>
        <end position="219"/>
    </location>
</feature>
<dbReference type="GeneID" id="41330347"/>
<dbReference type="InterPro" id="IPR001733">
    <property type="entry name" value="Peptidase_S26B"/>
</dbReference>
<keyword evidence="8" id="KW-1185">Reference proteome</keyword>
<dbReference type="AlphaFoldDB" id="A0A5B9DBB0"/>
<reference evidence="7 8" key="2">
    <citation type="journal article" date="2024" name="Int. J. Syst. Evol. Microbiol.">
        <title>Promethearchaeum syntrophicum gen. nov., sp. nov., an anaerobic, obligately syntrophic archaeon, the first isolate of the lineage 'Asgard' archaea, and proposal of the new archaeal phylum Promethearchaeota phyl. nov. and kingdom Promethearchaeati regn. nov.</title>
        <authorList>
            <person name="Imachi H."/>
            <person name="Nobu M.K."/>
            <person name="Kato S."/>
            <person name="Takaki Y."/>
            <person name="Miyazaki M."/>
            <person name="Miyata M."/>
            <person name="Ogawara M."/>
            <person name="Saito Y."/>
            <person name="Sakai S."/>
            <person name="Tahara Y.O."/>
            <person name="Takano Y."/>
            <person name="Tasumi E."/>
            <person name="Uematsu K."/>
            <person name="Yoshimura T."/>
            <person name="Itoh T."/>
            <person name="Ohkuma M."/>
            <person name="Takai K."/>
        </authorList>
    </citation>
    <scope>NUCLEOTIDE SEQUENCE [LARGE SCALE GENOMIC DNA]</scope>
    <source>
        <strain evidence="7 8">MK-D1</strain>
    </source>
</reference>
<dbReference type="CDD" id="cd06530">
    <property type="entry name" value="S26_SPase_I"/>
    <property type="match status" value="1"/>
</dbReference>
<dbReference type="NCBIfam" id="TIGR02228">
    <property type="entry name" value="sigpep_I_arch"/>
    <property type="match status" value="1"/>
</dbReference>
<evidence type="ECO:0000313" key="8">
    <source>
        <dbReference type="Proteomes" id="UP000321408"/>
    </source>
</evidence>
<evidence type="ECO:0000256" key="4">
    <source>
        <dbReference type="ARBA" id="ARBA00023136"/>
    </source>
</evidence>
<sequence>MKKSKINISKKQKKEAILAVLMVVIAVGGTFGFLGILRLTLKTDNPLVVVTSESMVPTIDVGDLLVIQGKDPAEIENETIILYDSRGLWPNRYVEEPIVHRVVDRYENETDGKWYFITKGDNNDDTDPPDGAFGSEIAVPEERVIGIVKTIIPKIGLVKIWMDSTPGISTIILVGLSIALLISIIWDITHPEEDKKEDKELENEANIESEEKPEVDLGI</sequence>
<evidence type="ECO:0000256" key="2">
    <source>
        <dbReference type="ARBA" id="ARBA00022692"/>
    </source>
</evidence>
<dbReference type="KEGG" id="psyt:DSAG12_02359"/>
<dbReference type="EMBL" id="CP042905">
    <property type="protein sequence ID" value="QEE16529.1"/>
    <property type="molecule type" value="Genomic_DNA"/>
</dbReference>
<protein>
    <submittedName>
        <fullName evidence="7">Signal peptidase I</fullName>
        <ecNumber evidence="7">3.4.21.89</ecNumber>
    </submittedName>
</protein>
<keyword evidence="3 6" id="KW-1133">Transmembrane helix</keyword>
<evidence type="ECO:0000256" key="1">
    <source>
        <dbReference type="ARBA" id="ARBA00004370"/>
    </source>
</evidence>